<dbReference type="EMBL" id="KC977571">
    <property type="protein sequence ID" value="AGO85780.2"/>
    <property type="molecule type" value="Genomic_DNA"/>
</dbReference>
<feature type="region of interest" description="Disordered" evidence="1">
    <location>
        <begin position="1"/>
        <end position="36"/>
    </location>
</feature>
<sequence>MTPRKPFFFLDAPATGSAPKENTKDSLSRPRKQKRTRMRRVTLNLSRRTTPTVCTSRTFVGRAARACFAARRAVPNASDRTQNRARKERITDPDGDSAVPTAPNRLRRRRHTRGHVVAHTASLQVATGNKPHGLHGRPNPLDGVGDVGLILGVIAGEWAGLGAGLSLVGIGACVVAGGVGGKCGGASLEFLADGDAHKALGYGAASAACFGALLFAQ</sequence>
<reference evidence="2 3" key="1">
    <citation type="journal article" date="2013" name="Science">
        <title>Pandoraviruses: amoeba viruses with genomes up to 2.5 Mb reaching that of parasitic eukaryotes.</title>
        <authorList>
            <person name="Philippe N."/>
            <person name="Legendre M."/>
            <person name="Doutre G."/>
            <person name="Coute Y."/>
            <person name="Poirot O."/>
            <person name="Lescot M."/>
            <person name="Arslan D."/>
            <person name="Seltzer V."/>
            <person name="Bertaux L."/>
            <person name="Bruley C."/>
            <person name="Garin J."/>
            <person name="Claverie J.M."/>
            <person name="Abergel C."/>
        </authorList>
    </citation>
    <scope>NUCLEOTIDE SEQUENCE [LARGE SCALE GENOMIC DNA]</scope>
</reference>
<evidence type="ECO:0000313" key="2">
    <source>
        <dbReference type="EMBL" id="AGO85780.2"/>
    </source>
</evidence>
<dbReference type="RefSeq" id="YP_008438860.2">
    <property type="nucleotide sequence ID" value="NC_022098.1"/>
</dbReference>
<dbReference type="KEGG" id="vg:16607567"/>
<accession>S4W5V3</accession>
<organism evidence="2 3">
    <name type="scientific">Pandoravirus salinus</name>
    <dbReference type="NCBI Taxonomy" id="1349410"/>
    <lineage>
        <taxon>Viruses</taxon>
        <taxon>Pandoravirus</taxon>
    </lineage>
</organism>
<protein>
    <submittedName>
        <fullName evidence="2">Uncharacterized protein</fullName>
    </submittedName>
</protein>
<dbReference type="GeneID" id="16607567"/>
<keyword evidence="3" id="KW-1185">Reference proteome</keyword>
<feature type="region of interest" description="Disordered" evidence="1">
    <location>
        <begin position="72"/>
        <end position="102"/>
    </location>
</feature>
<name>S4W5V3_9VIRU</name>
<dbReference type="Proteomes" id="UP000204584">
    <property type="component" value="Segment"/>
</dbReference>
<evidence type="ECO:0000313" key="3">
    <source>
        <dbReference type="Proteomes" id="UP000204584"/>
    </source>
</evidence>
<evidence type="ECO:0000256" key="1">
    <source>
        <dbReference type="SAM" id="MobiDB-lite"/>
    </source>
</evidence>
<gene>
    <name evidence="2" type="ORF">psal_cds_1374</name>
</gene>
<proteinExistence type="predicted"/>